<keyword evidence="16" id="KW-0460">Magnesium</keyword>
<dbReference type="Pfam" id="PF01820">
    <property type="entry name" value="Dala_Dala_lig_N"/>
    <property type="match status" value="1"/>
</dbReference>
<dbReference type="GO" id="GO:0008716">
    <property type="term" value="F:D-alanine-D-alanine ligase activity"/>
    <property type="evidence" value="ECO:0007669"/>
    <property type="project" value="UniProtKB-UniRule"/>
</dbReference>
<dbReference type="GO" id="GO:0008360">
    <property type="term" value="P:regulation of cell shape"/>
    <property type="evidence" value="ECO:0007669"/>
    <property type="project" value="UniProtKB-KW"/>
</dbReference>
<dbReference type="InterPro" id="IPR011095">
    <property type="entry name" value="Dala_Dala_lig_C"/>
</dbReference>
<feature type="active site" evidence="15">
    <location>
        <position position="17"/>
    </location>
</feature>
<comment type="cofactor">
    <cofactor evidence="16">
        <name>Mg(2+)</name>
        <dbReference type="ChEBI" id="CHEBI:18420"/>
    </cofactor>
    <cofactor evidence="16">
        <name>Mn(2+)</name>
        <dbReference type="ChEBI" id="CHEBI:29035"/>
    </cofactor>
    <text evidence="16">Binds 2 magnesium or manganese ions per subunit.</text>
</comment>
<evidence type="ECO:0000313" key="19">
    <source>
        <dbReference type="EMBL" id="QMV45713.1"/>
    </source>
</evidence>
<dbReference type="InterPro" id="IPR000291">
    <property type="entry name" value="D-Ala_lig_Van_CS"/>
</dbReference>
<reference evidence="20" key="1">
    <citation type="journal article" date="2020" name="Mol. Biol.">
        <title>Life and death of selfish genes: comparative genomics reveals the dynamic evolution of cytoplasmic incompatibility.</title>
        <authorList>
            <person name="Martinez J."/>
            <person name="Klasson L."/>
            <person name="Welch J."/>
            <person name="Jiggins F.M."/>
        </authorList>
    </citation>
    <scope>NUCLEOTIDE SEQUENCE [LARGE SCALE GENOMIC DNA]</scope>
</reference>
<evidence type="ECO:0000256" key="15">
    <source>
        <dbReference type="PIRSR" id="PIRSR039102-1"/>
    </source>
</evidence>
<dbReference type="AlphaFoldDB" id="A0A7G5C929"/>
<evidence type="ECO:0000256" key="1">
    <source>
        <dbReference type="ARBA" id="ARBA00001936"/>
    </source>
</evidence>
<keyword evidence="10 14" id="KW-0133">Cell shape</keyword>
<evidence type="ECO:0000256" key="9">
    <source>
        <dbReference type="ARBA" id="ARBA00022840"/>
    </source>
</evidence>
<evidence type="ECO:0000256" key="16">
    <source>
        <dbReference type="PIRSR" id="PIRSR039102-3"/>
    </source>
</evidence>
<dbReference type="InterPro" id="IPR013815">
    <property type="entry name" value="ATP_grasp_subdomain_1"/>
</dbReference>
<dbReference type="GO" id="GO:0046872">
    <property type="term" value="F:metal ion binding"/>
    <property type="evidence" value="ECO:0007669"/>
    <property type="project" value="UniProtKB-KW"/>
</dbReference>
<proteinExistence type="inferred from homology"/>
<feature type="binding site" evidence="16">
    <location>
        <position position="290"/>
    </location>
    <ligand>
        <name>Mg(2+)</name>
        <dbReference type="ChEBI" id="CHEBI:18420"/>
        <label>2</label>
    </ligand>
</feature>
<dbReference type="SUPFAM" id="SSF52440">
    <property type="entry name" value="PreATP-grasp domain"/>
    <property type="match status" value="1"/>
</dbReference>
<evidence type="ECO:0000259" key="18">
    <source>
        <dbReference type="PROSITE" id="PS50975"/>
    </source>
</evidence>
<comment type="catalytic activity">
    <reaction evidence="13 14">
        <text>2 D-alanine + ATP = D-alanyl-D-alanine + ADP + phosphate + H(+)</text>
        <dbReference type="Rhea" id="RHEA:11224"/>
        <dbReference type="ChEBI" id="CHEBI:15378"/>
        <dbReference type="ChEBI" id="CHEBI:30616"/>
        <dbReference type="ChEBI" id="CHEBI:43474"/>
        <dbReference type="ChEBI" id="CHEBI:57416"/>
        <dbReference type="ChEBI" id="CHEBI:57822"/>
        <dbReference type="ChEBI" id="CHEBI:456216"/>
        <dbReference type="EC" id="6.3.2.4"/>
    </reaction>
</comment>
<dbReference type="Gene3D" id="3.30.1490.20">
    <property type="entry name" value="ATP-grasp fold, A domain"/>
    <property type="match status" value="1"/>
</dbReference>
<evidence type="ECO:0000256" key="12">
    <source>
        <dbReference type="ARBA" id="ARBA00023316"/>
    </source>
</evidence>
<comment type="function">
    <text evidence="2 14">Cell wall formation.</text>
</comment>
<accession>A0A7G5C929</accession>
<reference evidence="19 20" key="2">
    <citation type="journal article" date="2020" name="Mol. Biol. Evol.">
        <title>Life and death of selfish genes: comparative genomics reveals the dynamic evolution of cytoplasmic incompatibility.</title>
        <authorList>
            <person name="Martinez J."/>
            <person name="Klasson L."/>
            <person name="Welch J."/>
            <person name="Jiggins F.M."/>
        </authorList>
    </citation>
    <scope>NUCLEOTIDE SEQUENCE [LARGE SCALE GENOMIC DNA]</scope>
    <source>
        <strain evidence="19">WStv</strain>
    </source>
</reference>
<feature type="binding site" evidence="16">
    <location>
        <position position="288"/>
    </location>
    <ligand>
        <name>Mg(2+)</name>
        <dbReference type="ChEBI" id="CHEBI:18420"/>
        <label>2</label>
    </ligand>
</feature>
<evidence type="ECO:0000256" key="17">
    <source>
        <dbReference type="PROSITE-ProRule" id="PRU00409"/>
    </source>
</evidence>
<dbReference type="PANTHER" id="PTHR23132">
    <property type="entry name" value="D-ALANINE--D-ALANINE LIGASE"/>
    <property type="match status" value="1"/>
</dbReference>
<evidence type="ECO:0000256" key="10">
    <source>
        <dbReference type="ARBA" id="ARBA00022960"/>
    </source>
</evidence>
<dbReference type="SUPFAM" id="SSF56059">
    <property type="entry name" value="Glutathione synthetase ATP-binding domain-like"/>
    <property type="match status" value="1"/>
</dbReference>
<gene>
    <name evidence="14" type="primary">ddl</name>
    <name evidence="19" type="ORF">HC358_00945</name>
</gene>
<dbReference type="InterPro" id="IPR011761">
    <property type="entry name" value="ATP-grasp"/>
</dbReference>
<evidence type="ECO:0000256" key="7">
    <source>
        <dbReference type="ARBA" id="ARBA00022598"/>
    </source>
</evidence>
<keyword evidence="12 14" id="KW-0961">Cell wall biogenesis/degradation</keyword>
<dbReference type="InterPro" id="IPR016185">
    <property type="entry name" value="PreATP-grasp_dom_sf"/>
</dbReference>
<comment type="subcellular location">
    <subcellularLocation>
        <location evidence="3 14">Cytoplasm</location>
    </subcellularLocation>
</comment>
<dbReference type="InterPro" id="IPR005905">
    <property type="entry name" value="D_ala_D_ala"/>
</dbReference>
<name>A0A7G5C929_WOLPI</name>
<dbReference type="EMBL" id="CP050531">
    <property type="protein sequence ID" value="QMV45713.1"/>
    <property type="molecule type" value="Genomic_DNA"/>
</dbReference>
<evidence type="ECO:0000256" key="13">
    <source>
        <dbReference type="ARBA" id="ARBA00047614"/>
    </source>
</evidence>
<dbReference type="InterPro" id="IPR011127">
    <property type="entry name" value="Dala_Dala_lig_N"/>
</dbReference>
<evidence type="ECO:0000256" key="11">
    <source>
        <dbReference type="ARBA" id="ARBA00022984"/>
    </source>
</evidence>
<dbReference type="GO" id="GO:0009252">
    <property type="term" value="P:peptidoglycan biosynthetic process"/>
    <property type="evidence" value="ECO:0007669"/>
    <property type="project" value="UniProtKB-UniRule"/>
</dbReference>
<dbReference type="UniPathway" id="UPA00219"/>
<protein>
    <recommendedName>
        <fullName evidence="5 14">D-alanine--D-alanine ligase</fullName>
        <ecNumber evidence="5 14">6.3.2.4</ecNumber>
    </recommendedName>
    <alternativeName>
        <fullName evidence="14">D-Ala-D-Ala ligase</fullName>
    </alternativeName>
    <alternativeName>
        <fullName evidence="14">D-alanylalanine synthetase</fullName>
    </alternativeName>
</protein>
<feature type="active site" evidence="15">
    <location>
        <position position="299"/>
    </location>
</feature>
<evidence type="ECO:0000313" key="20">
    <source>
        <dbReference type="Proteomes" id="UP000515744"/>
    </source>
</evidence>
<dbReference type="Pfam" id="PF07478">
    <property type="entry name" value="Dala_Dala_lig_C"/>
    <property type="match status" value="1"/>
</dbReference>
<dbReference type="GO" id="GO:0005737">
    <property type="term" value="C:cytoplasm"/>
    <property type="evidence" value="ECO:0007669"/>
    <property type="project" value="UniProtKB-SubCell"/>
</dbReference>
<dbReference type="PIRSF" id="PIRSF039102">
    <property type="entry name" value="Ddl/VanB"/>
    <property type="match status" value="1"/>
</dbReference>
<evidence type="ECO:0000256" key="6">
    <source>
        <dbReference type="ARBA" id="ARBA00022490"/>
    </source>
</evidence>
<dbReference type="HAMAP" id="MF_00047">
    <property type="entry name" value="Dala_Dala_lig"/>
    <property type="match status" value="1"/>
</dbReference>
<keyword evidence="8 17" id="KW-0547">Nucleotide-binding</keyword>
<evidence type="ECO:0000256" key="2">
    <source>
        <dbReference type="ARBA" id="ARBA00003921"/>
    </source>
</evidence>
<keyword evidence="7 14" id="KW-0436">Ligase</keyword>
<dbReference type="EC" id="6.3.2.4" evidence="5 14"/>
<comment type="similarity">
    <text evidence="4 14">Belongs to the D-alanine--D-alanine ligase family.</text>
</comment>
<keyword evidence="6 14" id="KW-0963">Cytoplasm</keyword>
<dbReference type="RefSeq" id="WP_182159138.1">
    <property type="nucleotide sequence ID" value="NZ_CP050531.1"/>
</dbReference>
<keyword evidence="11 14" id="KW-0573">Peptidoglycan synthesis</keyword>
<sequence length="340" mass="38443">MLMVPTIAILSGGFSREREISLMSGKAVKKALDSLSYNAIEIDVDSNIAEKLKKINPGLAFIALHGPYGEDGCIQGLLEILGIKYTHSGVMASAVAMNKAISKHIFRSLNIDTPKGYIINREDVLKNNIKIDYPYVLKPINEGSSIGVHIIFSNKDYLKLKNIFGVIPARDQEKEKWIPVSNTGMTKDYSRDLMIIEEYVPGIELHTAVLLDEAIGTMEIRSKNKFYDYEAKYTDGFAEHIFPAEIPDNIYKMTLERALKIHQFLGCKTVSRSDFRYNPKNDTLKMLEINTHPGFTELSLVPEIAKLAKGINFNELVKIIIEDSLQHKNIRDLSHVEQYY</sequence>
<evidence type="ECO:0000256" key="3">
    <source>
        <dbReference type="ARBA" id="ARBA00004496"/>
    </source>
</evidence>
<dbReference type="GO" id="GO:0071555">
    <property type="term" value="P:cell wall organization"/>
    <property type="evidence" value="ECO:0007669"/>
    <property type="project" value="UniProtKB-KW"/>
</dbReference>
<organism evidence="19 20">
    <name type="scientific">Wolbachia pipientis</name>
    <dbReference type="NCBI Taxonomy" id="955"/>
    <lineage>
        <taxon>Bacteria</taxon>
        <taxon>Pseudomonadati</taxon>
        <taxon>Pseudomonadota</taxon>
        <taxon>Alphaproteobacteria</taxon>
        <taxon>Rickettsiales</taxon>
        <taxon>Anaplasmataceae</taxon>
        <taxon>Wolbachieae</taxon>
        <taxon>Wolbachia</taxon>
    </lineage>
</organism>
<dbReference type="Gene3D" id="3.40.50.20">
    <property type="match status" value="1"/>
</dbReference>
<dbReference type="Proteomes" id="UP000515744">
    <property type="component" value="Chromosome"/>
</dbReference>
<keyword evidence="16" id="KW-0479">Metal-binding</keyword>
<evidence type="ECO:0000256" key="4">
    <source>
        <dbReference type="ARBA" id="ARBA00010871"/>
    </source>
</evidence>
<evidence type="ECO:0000256" key="14">
    <source>
        <dbReference type="HAMAP-Rule" id="MF_00047"/>
    </source>
</evidence>
<feature type="binding site" evidence="16">
    <location>
        <position position="288"/>
    </location>
    <ligand>
        <name>Mg(2+)</name>
        <dbReference type="ChEBI" id="CHEBI:18420"/>
        <label>1</label>
    </ligand>
</feature>
<dbReference type="GO" id="GO:0005524">
    <property type="term" value="F:ATP binding"/>
    <property type="evidence" value="ECO:0007669"/>
    <property type="project" value="UniProtKB-UniRule"/>
</dbReference>
<keyword evidence="16" id="KW-0464">Manganese</keyword>
<feature type="active site" evidence="15">
    <location>
        <position position="144"/>
    </location>
</feature>
<feature type="domain" description="ATP-grasp" evidence="18">
    <location>
        <begin position="103"/>
        <end position="322"/>
    </location>
</feature>
<dbReference type="NCBIfam" id="NF002378">
    <property type="entry name" value="PRK01372.1"/>
    <property type="match status" value="1"/>
</dbReference>
<dbReference type="PROSITE" id="PS50975">
    <property type="entry name" value="ATP_GRASP"/>
    <property type="match status" value="1"/>
</dbReference>
<comment type="pathway">
    <text evidence="14">Cell wall biogenesis; peptidoglycan biosynthesis.</text>
</comment>
<comment type="cofactor">
    <cofactor evidence="1">
        <name>Mn(2+)</name>
        <dbReference type="ChEBI" id="CHEBI:29035"/>
    </cofactor>
</comment>
<dbReference type="PROSITE" id="PS00843">
    <property type="entry name" value="DALA_DALA_LIGASE_1"/>
    <property type="match status" value="1"/>
</dbReference>
<keyword evidence="9 17" id="KW-0067">ATP-binding</keyword>
<feature type="binding site" evidence="16">
    <location>
        <position position="274"/>
    </location>
    <ligand>
        <name>Mg(2+)</name>
        <dbReference type="ChEBI" id="CHEBI:18420"/>
        <label>1</label>
    </ligand>
</feature>
<evidence type="ECO:0000256" key="8">
    <source>
        <dbReference type="ARBA" id="ARBA00022741"/>
    </source>
</evidence>
<dbReference type="Gene3D" id="3.30.470.20">
    <property type="entry name" value="ATP-grasp fold, B domain"/>
    <property type="match status" value="2"/>
</dbReference>
<dbReference type="PANTHER" id="PTHR23132:SF23">
    <property type="entry name" value="D-ALANINE--D-ALANINE LIGASE B"/>
    <property type="match status" value="1"/>
</dbReference>
<evidence type="ECO:0000256" key="5">
    <source>
        <dbReference type="ARBA" id="ARBA00012216"/>
    </source>
</evidence>